<accession>A0ABV1CZX9</accession>
<organism evidence="1 2">
    <name type="scientific">Enterocloster hominis</name>
    <name type="common">ex Hitch et al. 2024</name>
    <dbReference type="NCBI Taxonomy" id="1917870"/>
    <lineage>
        <taxon>Bacteria</taxon>
        <taxon>Bacillati</taxon>
        <taxon>Bacillota</taxon>
        <taxon>Clostridia</taxon>
        <taxon>Lachnospirales</taxon>
        <taxon>Lachnospiraceae</taxon>
        <taxon>Enterocloster</taxon>
    </lineage>
</organism>
<comment type="caution">
    <text evidence="1">The sequence shown here is derived from an EMBL/GenBank/DDBJ whole genome shotgun (WGS) entry which is preliminary data.</text>
</comment>
<reference evidence="1 2" key="1">
    <citation type="submission" date="2024-03" db="EMBL/GenBank/DDBJ databases">
        <title>Human intestinal bacterial collection.</title>
        <authorList>
            <person name="Pauvert C."/>
            <person name="Hitch T.C.A."/>
            <person name="Clavel T."/>
        </authorList>
    </citation>
    <scope>NUCLEOTIDE SEQUENCE [LARGE SCALE GENOMIC DNA]</scope>
    <source>
        <strain evidence="1 2">CLA-SR-H021</strain>
    </source>
</reference>
<protein>
    <submittedName>
        <fullName evidence="1">Competence protein ComFB</fullName>
    </submittedName>
</protein>
<dbReference type="RefSeq" id="WP_008720519.1">
    <property type="nucleotide sequence ID" value="NZ_JAJFDX010000021.1"/>
</dbReference>
<sequence length="177" mass="19156">MAKTRTEIDKEMMYRKIMPSAAKKDTLGNAGDMHADGAVQAASAGMAREAEGAASGMSGAPGFGSLTPPTAASMAKALKRNPVTLPFKEENNMVLVNLMEELVISRLDSTLDRFNCCKCDKCKKDIAALALNRLKPRYVVMKEGDQEKRSKAELENGSEVTGALVQAILVVKKEPWH</sequence>
<dbReference type="EMBL" id="JBBMFM010000004">
    <property type="protein sequence ID" value="MEQ2423694.1"/>
    <property type="molecule type" value="Genomic_DNA"/>
</dbReference>
<proteinExistence type="predicted"/>
<keyword evidence="2" id="KW-1185">Reference proteome</keyword>
<gene>
    <name evidence="1" type="ORF">WMQ36_01790</name>
</gene>
<evidence type="ECO:0000313" key="1">
    <source>
        <dbReference type="EMBL" id="MEQ2423694.1"/>
    </source>
</evidence>
<name>A0ABV1CZX9_9FIRM</name>
<evidence type="ECO:0000313" key="2">
    <source>
        <dbReference type="Proteomes" id="UP001454086"/>
    </source>
</evidence>
<dbReference type="Pfam" id="PF10719">
    <property type="entry name" value="ComFB"/>
    <property type="match status" value="1"/>
</dbReference>
<dbReference type="Proteomes" id="UP001454086">
    <property type="component" value="Unassembled WGS sequence"/>
</dbReference>
<dbReference type="InterPro" id="IPR019657">
    <property type="entry name" value="ComFB"/>
</dbReference>